<comment type="similarity">
    <text evidence="5">Belongs to the HIPP family.</text>
</comment>
<reference evidence="7 8" key="1">
    <citation type="submission" date="2021-09" db="EMBL/GenBank/DDBJ databases">
        <title>Genomic insights and catalytic innovation underlie evolution of tropane alkaloids biosynthesis.</title>
        <authorList>
            <person name="Wang Y.-J."/>
            <person name="Tian T."/>
            <person name="Huang J.-P."/>
            <person name="Huang S.-X."/>
        </authorList>
    </citation>
    <scope>NUCLEOTIDE SEQUENCE [LARGE SCALE GENOMIC DNA]</scope>
    <source>
        <strain evidence="7">KIB-2018</strain>
        <tissue evidence="7">Leaf</tissue>
    </source>
</reference>
<dbReference type="Gene3D" id="3.30.70.100">
    <property type="match status" value="1"/>
</dbReference>
<dbReference type="EMBL" id="JAIWQS010000010">
    <property type="protein sequence ID" value="KAJ8752857.1"/>
    <property type="molecule type" value="Genomic_DNA"/>
</dbReference>
<name>A0AAV8SKQ7_9ROSI</name>
<dbReference type="InterPro" id="IPR006121">
    <property type="entry name" value="HMA_dom"/>
</dbReference>
<evidence type="ECO:0000256" key="5">
    <source>
        <dbReference type="ARBA" id="ARBA00024045"/>
    </source>
</evidence>
<sequence length="116" mass="13379">MKKIVLKLELHVEGDKNKVMKAVSRLSASGIESISVEMKAGKLTVVGDIDPVYVVKKFRKFCRLEILSVAPAKDDEKKKEEKEKEKDKDSHLAYSYYYPNYYYRVIEENPNACIIC</sequence>
<gene>
    <name evidence="7" type="ORF">K2173_008592</name>
</gene>
<dbReference type="PANTHER" id="PTHR45811:SF80">
    <property type="entry name" value="COPPER TRANSPORT PROTEIN FAMILY-RELATED"/>
    <property type="match status" value="1"/>
</dbReference>
<keyword evidence="4" id="KW-0636">Prenylation</keyword>
<evidence type="ECO:0000259" key="6">
    <source>
        <dbReference type="PROSITE" id="PS50846"/>
    </source>
</evidence>
<keyword evidence="8" id="KW-1185">Reference proteome</keyword>
<protein>
    <recommendedName>
        <fullName evidence="6">HMA domain-containing protein</fullName>
    </recommendedName>
</protein>
<feature type="domain" description="HMA" evidence="6">
    <location>
        <begin position="1"/>
        <end position="70"/>
    </location>
</feature>
<dbReference type="GO" id="GO:0046872">
    <property type="term" value="F:metal ion binding"/>
    <property type="evidence" value="ECO:0007669"/>
    <property type="project" value="UniProtKB-KW"/>
</dbReference>
<dbReference type="Proteomes" id="UP001159364">
    <property type="component" value="Linkage Group LG10"/>
</dbReference>
<evidence type="ECO:0000313" key="8">
    <source>
        <dbReference type="Proteomes" id="UP001159364"/>
    </source>
</evidence>
<dbReference type="PANTHER" id="PTHR45811">
    <property type="entry name" value="COPPER TRANSPORT PROTEIN FAMILY-RELATED"/>
    <property type="match status" value="1"/>
</dbReference>
<dbReference type="InterPro" id="IPR051863">
    <property type="entry name" value="HIPP"/>
</dbReference>
<evidence type="ECO:0000256" key="4">
    <source>
        <dbReference type="ARBA" id="ARBA00023289"/>
    </source>
</evidence>
<keyword evidence="2" id="KW-0479">Metal-binding</keyword>
<evidence type="ECO:0000256" key="2">
    <source>
        <dbReference type="ARBA" id="ARBA00022723"/>
    </source>
</evidence>
<keyword evidence="1" id="KW-0488">Methylation</keyword>
<dbReference type="AlphaFoldDB" id="A0AAV8SKQ7"/>
<evidence type="ECO:0000256" key="3">
    <source>
        <dbReference type="ARBA" id="ARBA00023288"/>
    </source>
</evidence>
<comment type="caution">
    <text evidence="7">The sequence shown here is derived from an EMBL/GenBank/DDBJ whole genome shotgun (WGS) entry which is preliminary data.</text>
</comment>
<keyword evidence="3" id="KW-0449">Lipoprotein</keyword>
<evidence type="ECO:0000256" key="1">
    <source>
        <dbReference type="ARBA" id="ARBA00022481"/>
    </source>
</evidence>
<accession>A0AAV8SKQ7</accession>
<evidence type="ECO:0000313" key="7">
    <source>
        <dbReference type="EMBL" id="KAJ8752857.1"/>
    </source>
</evidence>
<dbReference type="Pfam" id="PF00403">
    <property type="entry name" value="HMA"/>
    <property type="match status" value="1"/>
</dbReference>
<dbReference type="PROSITE" id="PS50846">
    <property type="entry name" value="HMA_2"/>
    <property type="match status" value="1"/>
</dbReference>
<organism evidence="7 8">
    <name type="scientific">Erythroxylum novogranatense</name>
    <dbReference type="NCBI Taxonomy" id="1862640"/>
    <lineage>
        <taxon>Eukaryota</taxon>
        <taxon>Viridiplantae</taxon>
        <taxon>Streptophyta</taxon>
        <taxon>Embryophyta</taxon>
        <taxon>Tracheophyta</taxon>
        <taxon>Spermatophyta</taxon>
        <taxon>Magnoliopsida</taxon>
        <taxon>eudicotyledons</taxon>
        <taxon>Gunneridae</taxon>
        <taxon>Pentapetalae</taxon>
        <taxon>rosids</taxon>
        <taxon>fabids</taxon>
        <taxon>Malpighiales</taxon>
        <taxon>Erythroxylaceae</taxon>
        <taxon>Erythroxylum</taxon>
    </lineage>
</organism>
<proteinExistence type="inferred from homology"/>